<proteinExistence type="predicted"/>
<keyword evidence="3 6" id="KW-0812">Transmembrane</keyword>
<reference evidence="7 8" key="1">
    <citation type="submission" date="2020-08" db="EMBL/GenBank/DDBJ databases">
        <title>Sequencing the genomes of 1000 actinobacteria strains.</title>
        <authorList>
            <person name="Klenk H.-P."/>
        </authorList>
    </citation>
    <scope>NUCLEOTIDE SEQUENCE [LARGE SCALE GENOMIC DNA]</scope>
    <source>
        <strain evidence="7 8">DSM 44230</strain>
    </source>
</reference>
<evidence type="ECO:0000313" key="8">
    <source>
        <dbReference type="Proteomes" id="UP000533598"/>
    </source>
</evidence>
<dbReference type="PANTHER" id="PTHR30213:SF1">
    <property type="entry name" value="INNER MEMBRANE PROTEIN YHJD"/>
    <property type="match status" value="1"/>
</dbReference>
<evidence type="ECO:0000256" key="2">
    <source>
        <dbReference type="ARBA" id="ARBA00022475"/>
    </source>
</evidence>
<keyword evidence="2" id="KW-1003">Cell membrane</keyword>
<dbReference type="AlphaFoldDB" id="A0A7W7C987"/>
<organism evidence="7 8">
    <name type="scientific">Crossiella cryophila</name>
    <dbReference type="NCBI Taxonomy" id="43355"/>
    <lineage>
        <taxon>Bacteria</taxon>
        <taxon>Bacillati</taxon>
        <taxon>Actinomycetota</taxon>
        <taxon>Actinomycetes</taxon>
        <taxon>Pseudonocardiales</taxon>
        <taxon>Pseudonocardiaceae</taxon>
        <taxon>Crossiella</taxon>
    </lineage>
</organism>
<sequence>MSTEKPSWFARQRQRFPWLDHLVRAGGRYQERYGDHYAAAITYFSVLSLVPVLMVAFAVAGLVLSGNTELLDQARAELAAAVPDKGLSDTLGKAVNQAIEQRYAVGITGLAIALYSGIGWMTNLRDAITAQWGQAREELPLLRTYLVDFLSLIGLGLALLVSFGLTTLAQGFAEDLLELVGLHNQGLPRVLFIGLAVLLSVAANFGVFLWVLAWLPRQRVSARSALKGALAAAVGFELLKQVGGIYLRSISASPAGAAFGSLLGLLVFVYLVSRFLLFVTAWTATARDNLAVEPIQPPPPAVIRPVVELREGPAPRQTAALLGIGAVLGLLLRGLFRSRRD</sequence>
<evidence type="ECO:0000256" key="3">
    <source>
        <dbReference type="ARBA" id="ARBA00022692"/>
    </source>
</evidence>
<evidence type="ECO:0000313" key="7">
    <source>
        <dbReference type="EMBL" id="MBB4675676.1"/>
    </source>
</evidence>
<protein>
    <submittedName>
        <fullName evidence="7">Membrane protein</fullName>
    </submittedName>
</protein>
<dbReference type="NCBIfam" id="TIGR00766">
    <property type="entry name" value="inner membrane protein YhjD"/>
    <property type="match status" value="1"/>
</dbReference>
<evidence type="ECO:0000256" key="6">
    <source>
        <dbReference type="SAM" id="Phobius"/>
    </source>
</evidence>
<evidence type="ECO:0000256" key="4">
    <source>
        <dbReference type="ARBA" id="ARBA00022989"/>
    </source>
</evidence>
<feature type="transmembrane region" description="Helical" evidence="6">
    <location>
        <begin position="257"/>
        <end position="282"/>
    </location>
</feature>
<dbReference type="InterPro" id="IPR017039">
    <property type="entry name" value="Virul_fac_BrkB"/>
</dbReference>
<feature type="transmembrane region" description="Helical" evidence="6">
    <location>
        <begin position="190"/>
        <end position="215"/>
    </location>
</feature>
<dbReference type="Pfam" id="PF03631">
    <property type="entry name" value="Virul_fac_BrkB"/>
    <property type="match status" value="1"/>
</dbReference>
<keyword evidence="5 6" id="KW-0472">Membrane</keyword>
<name>A0A7W7C987_9PSEU</name>
<evidence type="ECO:0000256" key="1">
    <source>
        <dbReference type="ARBA" id="ARBA00004651"/>
    </source>
</evidence>
<keyword evidence="8" id="KW-1185">Reference proteome</keyword>
<evidence type="ECO:0000256" key="5">
    <source>
        <dbReference type="ARBA" id="ARBA00023136"/>
    </source>
</evidence>
<accession>A0A7W7C987</accession>
<feature type="transmembrane region" description="Helical" evidence="6">
    <location>
        <begin position="37"/>
        <end position="64"/>
    </location>
</feature>
<comment type="subcellular location">
    <subcellularLocation>
        <location evidence="1">Cell membrane</location>
        <topology evidence="1">Multi-pass membrane protein</topology>
    </subcellularLocation>
</comment>
<dbReference type="EMBL" id="JACHMH010000001">
    <property type="protein sequence ID" value="MBB4675676.1"/>
    <property type="molecule type" value="Genomic_DNA"/>
</dbReference>
<dbReference type="GO" id="GO:0005886">
    <property type="term" value="C:plasma membrane"/>
    <property type="evidence" value="ECO:0007669"/>
    <property type="project" value="UniProtKB-SubCell"/>
</dbReference>
<dbReference type="Proteomes" id="UP000533598">
    <property type="component" value="Unassembled WGS sequence"/>
</dbReference>
<comment type="caution">
    <text evidence="7">The sequence shown here is derived from an EMBL/GenBank/DDBJ whole genome shotgun (WGS) entry which is preliminary data.</text>
</comment>
<feature type="transmembrane region" description="Helical" evidence="6">
    <location>
        <begin position="318"/>
        <end position="336"/>
    </location>
</feature>
<feature type="transmembrane region" description="Helical" evidence="6">
    <location>
        <begin position="145"/>
        <end position="170"/>
    </location>
</feature>
<dbReference type="PANTHER" id="PTHR30213">
    <property type="entry name" value="INNER MEMBRANE PROTEIN YHJD"/>
    <property type="match status" value="1"/>
</dbReference>
<feature type="transmembrane region" description="Helical" evidence="6">
    <location>
        <begin position="103"/>
        <end position="124"/>
    </location>
</feature>
<dbReference type="RefSeq" id="WP_185001616.1">
    <property type="nucleotide sequence ID" value="NZ_BAAAUI010000031.1"/>
</dbReference>
<gene>
    <name evidence="7" type="ORF">HNR67_001794</name>
</gene>
<keyword evidence="4 6" id="KW-1133">Transmembrane helix</keyword>
<dbReference type="InterPro" id="IPR005274">
    <property type="entry name" value="IM_pro_YhjD"/>
</dbReference>